<comment type="caution">
    <text evidence="2">The sequence shown here is derived from an EMBL/GenBank/DDBJ whole genome shotgun (WGS) entry which is preliminary data.</text>
</comment>
<dbReference type="InterPro" id="IPR001763">
    <property type="entry name" value="Rhodanese-like_dom"/>
</dbReference>
<dbReference type="RefSeq" id="WP_234867722.1">
    <property type="nucleotide sequence ID" value="NZ_JAKEVY010000005.1"/>
</dbReference>
<dbReference type="SUPFAM" id="SSF69572">
    <property type="entry name" value="Activating enzymes of the ubiquitin-like proteins"/>
    <property type="match status" value="1"/>
</dbReference>
<evidence type="ECO:0000313" key="2">
    <source>
        <dbReference type="EMBL" id="MCF1716479.1"/>
    </source>
</evidence>
<dbReference type="Pfam" id="PF00581">
    <property type="entry name" value="Rhodanese"/>
    <property type="match status" value="1"/>
</dbReference>
<evidence type="ECO:0000259" key="1">
    <source>
        <dbReference type="PROSITE" id="PS50206"/>
    </source>
</evidence>
<name>A0ABS9BMN5_9BACT</name>
<protein>
    <submittedName>
        <fullName evidence="2">HesA/MoeB/ThiF family protein</fullName>
    </submittedName>
</protein>
<dbReference type="Proteomes" id="UP001200145">
    <property type="component" value="Unassembled WGS sequence"/>
</dbReference>
<dbReference type="EMBL" id="JAKEVY010000005">
    <property type="protein sequence ID" value="MCF1716479.1"/>
    <property type="molecule type" value="Genomic_DNA"/>
</dbReference>
<dbReference type="Gene3D" id="3.40.250.10">
    <property type="entry name" value="Rhodanese-like domain"/>
    <property type="match status" value="1"/>
</dbReference>
<dbReference type="CDD" id="cd00158">
    <property type="entry name" value="RHOD"/>
    <property type="match status" value="1"/>
</dbReference>
<dbReference type="Pfam" id="PF00899">
    <property type="entry name" value="ThiF"/>
    <property type="match status" value="1"/>
</dbReference>
<dbReference type="InterPro" id="IPR000594">
    <property type="entry name" value="ThiF_NAD_FAD-bd"/>
</dbReference>
<dbReference type="Gene3D" id="3.40.50.720">
    <property type="entry name" value="NAD(P)-binding Rossmann-like Domain"/>
    <property type="match status" value="1"/>
</dbReference>
<evidence type="ECO:0000313" key="3">
    <source>
        <dbReference type="Proteomes" id="UP001200145"/>
    </source>
</evidence>
<dbReference type="InterPro" id="IPR045886">
    <property type="entry name" value="ThiF/MoeB/HesA"/>
</dbReference>
<feature type="domain" description="Rhodanese" evidence="1">
    <location>
        <begin position="285"/>
        <end position="366"/>
    </location>
</feature>
<dbReference type="NCBIfam" id="NF004281">
    <property type="entry name" value="PRK05690.1"/>
    <property type="match status" value="1"/>
</dbReference>
<dbReference type="PANTHER" id="PTHR10953:SF102">
    <property type="entry name" value="ADENYLYLTRANSFERASE AND SULFURTRANSFERASE MOCS3"/>
    <property type="match status" value="1"/>
</dbReference>
<dbReference type="PROSITE" id="PS50206">
    <property type="entry name" value="RHODANESE_3"/>
    <property type="match status" value="1"/>
</dbReference>
<reference evidence="2 3" key="1">
    <citation type="submission" date="2022-01" db="EMBL/GenBank/DDBJ databases">
        <title>Flavihumibacter sp. nov., isolated from sediment of a river.</title>
        <authorList>
            <person name="Liu H."/>
        </authorList>
    </citation>
    <scope>NUCLEOTIDE SEQUENCE [LARGE SCALE GENOMIC DNA]</scope>
    <source>
        <strain evidence="2 3">RY-1</strain>
    </source>
</reference>
<organism evidence="2 3">
    <name type="scientific">Flavihumibacter fluminis</name>
    <dbReference type="NCBI Taxonomy" id="2909236"/>
    <lineage>
        <taxon>Bacteria</taxon>
        <taxon>Pseudomonadati</taxon>
        <taxon>Bacteroidota</taxon>
        <taxon>Chitinophagia</taxon>
        <taxon>Chitinophagales</taxon>
        <taxon>Chitinophagaceae</taxon>
        <taxon>Flavihumibacter</taxon>
    </lineage>
</organism>
<keyword evidence="3" id="KW-1185">Reference proteome</keyword>
<proteinExistence type="predicted"/>
<gene>
    <name evidence="2" type="ORF">L0U88_17695</name>
</gene>
<dbReference type="InterPro" id="IPR036873">
    <property type="entry name" value="Rhodanese-like_dom_sf"/>
</dbReference>
<accession>A0ABS9BMN5</accession>
<dbReference type="CDD" id="cd00757">
    <property type="entry name" value="ThiF_MoeB_HesA_family"/>
    <property type="match status" value="1"/>
</dbReference>
<dbReference type="SMART" id="SM00450">
    <property type="entry name" value="RHOD"/>
    <property type="match status" value="1"/>
</dbReference>
<dbReference type="PANTHER" id="PTHR10953">
    <property type="entry name" value="UBIQUITIN-ACTIVATING ENZYME E1"/>
    <property type="match status" value="1"/>
</dbReference>
<sequence>MMQQTGIIQERYHRQVLLKEFGEQGQQRLAEAKVLVLGAGGLGCPALLYLAAAGVGTLGIVDFDTVSISNLHRQVLYGTEDIGQLKVLVAEQKLKAINPDINILTYPAKLDTALCLELFDSYDIILDGTDNFATRYMVNDACVLLQKPLVYGAVSRFEGQVAVFATDKTAVNYRDLFPQPPVEGEVLNCAEAGVLGVLPGIIGSMQANEVIKWITGMGEVLKNQLYTYHALYNQHMTVELSVVEENRKWMPKNEQEFLSTNYEWLCGIGVDAKEIDSKQLEALIAQEKLLVIDVREEGELPAITGVQHLKMPLSGLKEQLHTIDADTVVFICQSGKRSLQAANWLAEINTRINIYSLKGGVLHWKTYKQ</sequence>
<dbReference type="InterPro" id="IPR035985">
    <property type="entry name" value="Ubiquitin-activating_enz"/>
</dbReference>